<evidence type="ECO:0000313" key="5">
    <source>
        <dbReference type="Proteomes" id="UP000520592"/>
    </source>
</evidence>
<feature type="region of interest" description="Disordered" evidence="1">
    <location>
        <begin position="108"/>
        <end position="130"/>
    </location>
</feature>
<feature type="non-terminal residue" evidence="4">
    <location>
        <position position="1"/>
    </location>
</feature>
<dbReference type="PANTHER" id="PTHR30007">
    <property type="entry name" value="PHP DOMAIN PROTEIN"/>
    <property type="match status" value="1"/>
</dbReference>
<evidence type="ECO:0000313" key="4">
    <source>
        <dbReference type="EMBL" id="NWC37408.1"/>
    </source>
</evidence>
<dbReference type="Pfam" id="PF13340">
    <property type="entry name" value="DUF4096"/>
    <property type="match status" value="1"/>
</dbReference>
<dbReference type="InterPro" id="IPR002559">
    <property type="entry name" value="Transposase_11"/>
</dbReference>
<dbReference type="PANTHER" id="PTHR30007:SF1">
    <property type="entry name" value="BLR1914 PROTEIN"/>
    <property type="match status" value="1"/>
</dbReference>
<evidence type="ECO:0000259" key="2">
    <source>
        <dbReference type="Pfam" id="PF01609"/>
    </source>
</evidence>
<name>A0A7Y7YJI3_9PSED</name>
<feature type="domain" description="Insertion element IS402-like" evidence="3">
    <location>
        <begin position="7"/>
        <end position="78"/>
    </location>
</feature>
<comment type="caution">
    <text evidence="4">The sequence shown here is derived from an EMBL/GenBank/DDBJ whole genome shotgun (WGS) entry which is preliminary data.</text>
</comment>
<proteinExistence type="predicted"/>
<dbReference type="AlphaFoldDB" id="A0A7Y7YJI3"/>
<feature type="domain" description="Transposase IS4-like" evidence="2">
    <location>
        <begin position="99"/>
        <end position="272"/>
    </location>
</feature>
<dbReference type="Pfam" id="PF01609">
    <property type="entry name" value="DDE_Tnp_1"/>
    <property type="match status" value="1"/>
</dbReference>
<dbReference type="EMBL" id="JACAQD010000074">
    <property type="protein sequence ID" value="NWC37408.1"/>
    <property type="molecule type" value="Genomic_DNA"/>
</dbReference>
<organism evidence="4 5">
    <name type="scientific">Pseudomonas gingeri</name>
    <dbReference type="NCBI Taxonomy" id="117681"/>
    <lineage>
        <taxon>Bacteria</taxon>
        <taxon>Pseudomonadati</taxon>
        <taxon>Pseudomonadota</taxon>
        <taxon>Gammaproteobacteria</taxon>
        <taxon>Pseudomonadales</taxon>
        <taxon>Pseudomonadaceae</taxon>
        <taxon>Pseudomonas</taxon>
    </lineage>
</organism>
<protein>
    <submittedName>
        <fullName evidence="4">IS5 family transposase</fullName>
    </submittedName>
</protein>
<dbReference type="Proteomes" id="UP000520592">
    <property type="component" value="Unassembled WGS sequence"/>
</dbReference>
<dbReference type="GO" id="GO:0006313">
    <property type="term" value="P:DNA transposition"/>
    <property type="evidence" value="ECO:0007669"/>
    <property type="project" value="InterPro"/>
</dbReference>
<gene>
    <name evidence="4" type="ORF">HX876_34205</name>
</gene>
<dbReference type="NCBIfam" id="NF033580">
    <property type="entry name" value="transpos_IS5_3"/>
    <property type="match status" value="1"/>
</dbReference>
<sequence length="291" mass="34032">MAKRYELPDEYWELVADLFIEPRRGGRPRADDRRMLNGILWILCSGAAWRDMPERFGPWSTVYQRFRDWRSRGTFDQMLKRLHIKLNEQGLIDLDTWMIDSTAVKATRASSGAGKKGGPEEPEDHALGRSRGGLTTKIHMLCDSNGVPLCFKLSGGQASDIAYAQPLLDDAHVPGRRGRPRKRCRWLLADKGYDAEHLRRYCDRYRMQPVIPYRTMKRKPKPGLPRLFDRPKYRQRNIIERMFGWLKENRRIVTRFDKLAKSFEAMVSLACSMRCLRHLFSYRAIVSREVV</sequence>
<reference evidence="4 5" key="1">
    <citation type="submission" date="2020-04" db="EMBL/GenBank/DDBJ databases">
        <title>Molecular characterization of pseudomonads from Agaricus bisporus reveal novel blotch 2 pathogens in Western Europe.</title>
        <authorList>
            <person name="Taparia T."/>
            <person name="Krijger M."/>
            <person name="Haynes E."/>
            <person name="Elpinstone J.G."/>
            <person name="Noble R."/>
            <person name="Van Der Wolf J."/>
        </authorList>
    </citation>
    <scope>NUCLEOTIDE SEQUENCE [LARGE SCALE GENOMIC DNA]</scope>
    <source>
        <strain evidence="4 5">IPO3737</strain>
    </source>
</reference>
<evidence type="ECO:0000256" key="1">
    <source>
        <dbReference type="SAM" id="MobiDB-lite"/>
    </source>
</evidence>
<evidence type="ECO:0000259" key="3">
    <source>
        <dbReference type="Pfam" id="PF13340"/>
    </source>
</evidence>
<dbReference type="GO" id="GO:0004803">
    <property type="term" value="F:transposase activity"/>
    <property type="evidence" value="ECO:0007669"/>
    <property type="project" value="InterPro"/>
</dbReference>
<accession>A0A7Y7YJI3</accession>
<dbReference type="InterPro" id="IPR025161">
    <property type="entry name" value="IS402-like_dom"/>
</dbReference>
<dbReference type="GO" id="GO:0003677">
    <property type="term" value="F:DNA binding"/>
    <property type="evidence" value="ECO:0007669"/>
    <property type="project" value="InterPro"/>
</dbReference>